<comment type="caution">
    <text evidence="1">The sequence shown here is derived from an EMBL/GenBank/DDBJ whole genome shotgun (WGS) entry which is preliminary data.</text>
</comment>
<dbReference type="EMBL" id="BAABUK010000018">
    <property type="protein sequence ID" value="GAA5813721.1"/>
    <property type="molecule type" value="Genomic_DNA"/>
</dbReference>
<sequence length="228" mass="26397">MVRANAQQDLETCKVACTVNFRPKVVSLIPRPRVYTDFEALVPYWQTCQYRCYRCHLTGMNKAMEVLRMTFVGPEKDGQRTVVGTTRILNEIDISLEDTCYTRWEFANRLNDTASTFEQDLNACERACTTEFRPRIINLFTLKRTQEDYKGLEPFWSTCQYRCYRCGFSNAKALMRQLKDMFDFNTAGSSHAILELTKLMVGIDSNLKVCYDNWRIANNNGDITSAFG</sequence>
<evidence type="ECO:0000313" key="1">
    <source>
        <dbReference type="EMBL" id="GAA5813721.1"/>
    </source>
</evidence>
<accession>A0ABP9Z3R5</accession>
<organism evidence="1 2">
    <name type="scientific">Mucor flavus</name>
    <dbReference type="NCBI Taxonomy" id="439312"/>
    <lineage>
        <taxon>Eukaryota</taxon>
        <taxon>Fungi</taxon>
        <taxon>Fungi incertae sedis</taxon>
        <taxon>Mucoromycota</taxon>
        <taxon>Mucoromycotina</taxon>
        <taxon>Mucoromycetes</taxon>
        <taxon>Mucorales</taxon>
        <taxon>Mucorineae</taxon>
        <taxon>Mucoraceae</taxon>
        <taxon>Mucor</taxon>
    </lineage>
</organism>
<dbReference type="Proteomes" id="UP001473302">
    <property type="component" value="Unassembled WGS sequence"/>
</dbReference>
<reference evidence="1 2" key="1">
    <citation type="submission" date="2024-04" db="EMBL/GenBank/DDBJ databases">
        <title>genome sequences of Mucor flavus KT1a and Helicostylum pulchrum KT1b strains isolated from the surface of a dry-aged beef.</title>
        <authorList>
            <person name="Toyotome T."/>
            <person name="Hosono M."/>
            <person name="Torimaru M."/>
            <person name="Fukuda K."/>
            <person name="Mikami N."/>
        </authorList>
    </citation>
    <scope>NUCLEOTIDE SEQUENCE [LARGE SCALE GENOMIC DNA]</scope>
    <source>
        <strain evidence="1 2">KT1a</strain>
    </source>
</reference>
<evidence type="ECO:0000313" key="2">
    <source>
        <dbReference type="Proteomes" id="UP001473302"/>
    </source>
</evidence>
<protein>
    <submittedName>
        <fullName evidence="1">Uncharacterized protein</fullName>
    </submittedName>
</protein>
<proteinExistence type="predicted"/>
<name>A0ABP9Z3R5_9FUNG</name>
<gene>
    <name evidence="1" type="ORF">MFLAVUS_007208</name>
</gene>
<keyword evidence="2" id="KW-1185">Reference proteome</keyword>